<keyword evidence="3" id="KW-1185">Reference proteome</keyword>
<name>A0ABP6S1C3_9PSEU</name>
<dbReference type="Proteomes" id="UP001500483">
    <property type="component" value="Unassembled WGS sequence"/>
</dbReference>
<reference evidence="3" key="1">
    <citation type="journal article" date="2019" name="Int. J. Syst. Evol. Microbiol.">
        <title>The Global Catalogue of Microorganisms (GCM) 10K type strain sequencing project: providing services to taxonomists for standard genome sequencing and annotation.</title>
        <authorList>
            <consortium name="The Broad Institute Genomics Platform"/>
            <consortium name="The Broad Institute Genome Sequencing Center for Infectious Disease"/>
            <person name="Wu L."/>
            <person name="Ma J."/>
        </authorList>
    </citation>
    <scope>NUCLEOTIDE SEQUENCE [LARGE SCALE GENOMIC DNA]</scope>
    <source>
        <strain evidence="3">JCM 9687</strain>
    </source>
</reference>
<dbReference type="EMBL" id="BAAAYK010000038">
    <property type="protein sequence ID" value="GAA3365455.1"/>
    <property type="molecule type" value="Genomic_DNA"/>
</dbReference>
<evidence type="ECO:0000256" key="1">
    <source>
        <dbReference type="SAM" id="MobiDB-lite"/>
    </source>
</evidence>
<evidence type="ECO:0000313" key="3">
    <source>
        <dbReference type="Proteomes" id="UP001500483"/>
    </source>
</evidence>
<accession>A0ABP6S1C3</accession>
<gene>
    <name evidence="2" type="ORF">GCM10020366_65430</name>
</gene>
<protein>
    <recommendedName>
        <fullName evidence="4">DUF742 domain-containing protein</fullName>
    </recommendedName>
</protein>
<dbReference type="PANTHER" id="PTHR36221">
    <property type="entry name" value="DUF742 DOMAIN-CONTAINING PROTEIN"/>
    <property type="match status" value="1"/>
</dbReference>
<dbReference type="RefSeq" id="WP_224961916.1">
    <property type="nucleotide sequence ID" value="NZ_BAAAYK010000038.1"/>
</dbReference>
<evidence type="ECO:0000313" key="2">
    <source>
        <dbReference type="EMBL" id="GAA3365455.1"/>
    </source>
</evidence>
<comment type="caution">
    <text evidence="2">The sequence shown here is derived from an EMBL/GenBank/DDBJ whole genome shotgun (WGS) entry which is preliminary data.</text>
</comment>
<feature type="region of interest" description="Disordered" evidence="1">
    <location>
        <begin position="1"/>
        <end position="165"/>
    </location>
</feature>
<organism evidence="2 3">
    <name type="scientific">Saccharopolyspora gregorii</name>
    <dbReference type="NCBI Taxonomy" id="33914"/>
    <lineage>
        <taxon>Bacteria</taxon>
        <taxon>Bacillati</taxon>
        <taxon>Actinomycetota</taxon>
        <taxon>Actinomycetes</taxon>
        <taxon>Pseudonocardiales</taxon>
        <taxon>Pseudonocardiaceae</taxon>
        <taxon>Saccharopolyspora</taxon>
    </lineage>
</organism>
<dbReference type="Pfam" id="PF05331">
    <property type="entry name" value="DUF742"/>
    <property type="match status" value="1"/>
</dbReference>
<dbReference type="InterPro" id="IPR007995">
    <property type="entry name" value="DUF742"/>
</dbReference>
<proteinExistence type="predicted"/>
<dbReference type="PANTHER" id="PTHR36221:SF1">
    <property type="entry name" value="DUF742 DOMAIN-CONTAINING PROTEIN"/>
    <property type="match status" value="1"/>
</dbReference>
<sequence length="273" mass="29438">MSDPEFGEQDRRRDEPDENTFADVMNGFTFDSGRGRRGRRKKADQAEDSAAEQGPGDAGAPQPQSGQPHSRRPTARPPADPFDRRDPFETPLEWETQGPTYREPDADWGGSPEPGSGTAGSAPWTVGGQPAGRPEAGGGEPVPEQSRGAFGAPEREPEPQAEVPAAIRSYTWTGGRTRSNYELQMETLVSTSEAYRPGSAGRMEHESIAEMCRHPRSVAEVGALLSVPIGVARVLLADMAELGMVTVHQTVTESGSAPHLLLMERVLSGLRRL</sequence>
<evidence type="ECO:0008006" key="4">
    <source>
        <dbReference type="Google" id="ProtNLM"/>
    </source>
</evidence>